<gene>
    <name evidence="10" type="primary">miaA</name>
    <name evidence="14" type="ORF">GGR21_002058</name>
</gene>
<comment type="catalytic activity">
    <reaction evidence="9 10 11">
        <text>adenosine(37) in tRNA + dimethylallyl diphosphate = N(6)-dimethylallyladenosine(37) in tRNA + diphosphate</text>
        <dbReference type="Rhea" id="RHEA:26482"/>
        <dbReference type="Rhea" id="RHEA-COMP:10162"/>
        <dbReference type="Rhea" id="RHEA-COMP:10375"/>
        <dbReference type="ChEBI" id="CHEBI:33019"/>
        <dbReference type="ChEBI" id="CHEBI:57623"/>
        <dbReference type="ChEBI" id="CHEBI:74411"/>
        <dbReference type="ChEBI" id="CHEBI:74415"/>
        <dbReference type="EC" id="2.5.1.75"/>
    </reaction>
</comment>
<comment type="function">
    <text evidence="2 10 12">Catalyzes the transfer of a dimethylallyl group onto the adenine at position 37 in tRNAs that read codons beginning with uridine, leading to the formation of N6-(dimethylallyl)adenosine (i(6)A).</text>
</comment>
<dbReference type="InterPro" id="IPR039657">
    <property type="entry name" value="Dimethylallyltransferase"/>
</dbReference>
<keyword evidence="6 10" id="KW-0547">Nucleotide-binding</keyword>
<dbReference type="GO" id="GO:0006400">
    <property type="term" value="P:tRNA modification"/>
    <property type="evidence" value="ECO:0007669"/>
    <property type="project" value="TreeGrafter"/>
</dbReference>
<evidence type="ECO:0000256" key="5">
    <source>
        <dbReference type="ARBA" id="ARBA00022694"/>
    </source>
</evidence>
<dbReference type="Gene3D" id="3.40.50.300">
    <property type="entry name" value="P-loop containing nucleotide triphosphate hydrolases"/>
    <property type="match status" value="1"/>
</dbReference>
<dbReference type="PANTHER" id="PTHR11088:SF60">
    <property type="entry name" value="TRNA DIMETHYLALLYLTRANSFERASE"/>
    <property type="match status" value="1"/>
</dbReference>
<feature type="binding site" evidence="10">
    <location>
        <begin position="11"/>
        <end position="16"/>
    </location>
    <ligand>
        <name>substrate</name>
    </ligand>
</feature>
<protein>
    <recommendedName>
        <fullName evidence="10">tRNA dimethylallyltransferase</fullName>
        <ecNumber evidence="10">2.5.1.75</ecNumber>
    </recommendedName>
    <alternativeName>
        <fullName evidence="10">Dimethylallyl diphosphate:tRNA dimethylallyltransferase</fullName>
        <shortName evidence="10">DMAPP:tRNA dimethylallyltransferase</shortName>
        <shortName evidence="10">DMATase</shortName>
    </alternativeName>
    <alternativeName>
        <fullName evidence="10">Isopentenyl-diphosphate:tRNA isopentenyltransferase</fullName>
        <shortName evidence="10">IPP transferase</shortName>
        <shortName evidence="10">IPPT</shortName>
        <shortName evidence="10">IPTase</shortName>
    </alternativeName>
</protein>
<feature type="region of interest" description="Interaction with substrate tRNA" evidence="10">
    <location>
        <begin position="34"/>
        <end position="37"/>
    </location>
</feature>
<accession>A0A840CJD2</accession>
<evidence type="ECO:0000256" key="6">
    <source>
        <dbReference type="ARBA" id="ARBA00022741"/>
    </source>
</evidence>
<keyword evidence="15" id="KW-1185">Reference proteome</keyword>
<dbReference type="SUPFAM" id="SSF52540">
    <property type="entry name" value="P-loop containing nucleoside triphosphate hydrolases"/>
    <property type="match status" value="2"/>
</dbReference>
<dbReference type="InterPro" id="IPR018022">
    <property type="entry name" value="IPT"/>
</dbReference>
<evidence type="ECO:0000256" key="7">
    <source>
        <dbReference type="ARBA" id="ARBA00022840"/>
    </source>
</evidence>
<feature type="binding site" evidence="10">
    <location>
        <begin position="9"/>
        <end position="16"/>
    </location>
    <ligand>
        <name>ATP</name>
        <dbReference type="ChEBI" id="CHEBI:30616"/>
    </ligand>
</feature>
<evidence type="ECO:0000256" key="1">
    <source>
        <dbReference type="ARBA" id="ARBA00001946"/>
    </source>
</evidence>
<name>A0A840CJD2_9BACT</name>
<dbReference type="RefSeq" id="WP_183307065.1">
    <property type="nucleotide sequence ID" value="NZ_JACIEP010000006.1"/>
</dbReference>
<dbReference type="NCBIfam" id="TIGR00174">
    <property type="entry name" value="miaA"/>
    <property type="match status" value="1"/>
</dbReference>
<evidence type="ECO:0000256" key="3">
    <source>
        <dbReference type="ARBA" id="ARBA00005842"/>
    </source>
</evidence>
<evidence type="ECO:0000256" key="4">
    <source>
        <dbReference type="ARBA" id="ARBA00022679"/>
    </source>
</evidence>
<dbReference type="InterPro" id="IPR027417">
    <property type="entry name" value="P-loop_NTPase"/>
</dbReference>
<keyword evidence="7 10" id="KW-0067">ATP-binding</keyword>
<comment type="subunit">
    <text evidence="10">Monomer.</text>
</comment>
<dbReference type="GO" id="GO:0005524">
    <property type="term" value="F:ATP binding"/>
    <property type="evidence" value="ECO:0007669"/>
    <property type="project" value="UniProtKB-UniRule"/>
</dbReference>
<keyword evidence="4 10" id="KW-0808">Transferase</keyword>
<keyword evidence="5 10" id="KW-0819">tRNA processing</keyword>
<feature type="site" description="Interaction with substrate tRNA" evidence="10">
    <location>
        <position position="122"/>
    </location>
</feature>
<dbReference type="HAMAP" id="MF_00185">
    <property type="entry name" value="IPP_trans"/>
    <property type="match status" value="1"/>
</dbReference>
<comment type="caution">
    <text evidence="14">The sequence shown here is derived from an EMBL/GenBank/DDBJ whole genome shotgun (WGS) entry which is preliminary data.</text>
</comment>
<evidence type="ECO:0000256" key="11">
    <source>
        <dbReference type="RuleBase" id="RU003783"/>
    </source>
</evidence>
<evidence type="ECO:0000256" key="8">
    <source>
        <dbReference type="ARBA" id="ARBA00022842"/>
    </source>
</evidence>
<evidence type="ECO:0000256" key="10">
    <source>
        <dbReference type="HAMAP-Rule" id="MF_00185"/>
    </source>
</evidence>
<evidence type="ECO:0000313" key="15">
    <source>
        <dbReference type="Proteomes" id="UP000555103"/>
    </source>
</evidence>
<proteinExistence type="inferred from homology"/>
<evidence type="ECO:0000313" key="14">
    <source>
        <dbReference type="EMBL" id="MBB4036157.1"/>
    </source>
</evidence>
<reference evidence="14 15" key="1">
    <citation type="submission" date="2020-08" db="EMBL/GenBank/DDBJ databases">
        <title>Genomic Encyclopedia of Type Strains, Phase IV (KMG-IV): sequencing the most valuable type-strain genomes for metagenomic binning, comparative biology and taxonomic classification.</title>
        <authorList>
            <person name="Goeker M."/>
        </authorList>
    </citation>
    <scope>NUCLEOTIDE SEQUENCE [LARGE SCALE GENOMIC DNA]</scope>
    <source>
        <strain evidence="14 15">DSM 104969</strain>
    </source>
</reference>
<sequence length="303" mass="35317">MKKLIVLLGPTGVGKTALSLDLAEYYNCPIISADSRQFFKGLEIGTAAPTVTELLRVPHFLVGMLDVHNYYSASEFEQDALKIIAEQHKTHDILIASGGSMLYIDALCNGIDDVPTIDEKLREDIYGLYEREGLEPIRAQLKTLDPDFYNEVDLKNYKRVIHALEVCLMTGRPYSSFRTKTKKERPFKIIKIGLMREREDLYNRINKRVDMMLEQGLQDEARCFYPQRYLNALNTVGYKELFKYFDGEWTLDFAIEKIKQNSRIYSRKQMTWFKRDNEINWINLSSVNNREVLEKIIEITDNK</sequence>
<dbReference type="EC" id="2.5.1.75" evidence="10"/>
<comment type="caution">
    <text evidence="10">Lacks conserved residue(s) required for the propagation of feature annotation.</text>
</comment>
<evidence type="ECO:0000256" key="13">
    <source>
        <dbReference type="RuleBase" id="RU003785"/>
    </source>
</evidence>
<evidence type="ECO:0000256" key="12">
    <source>
        <dbReference type="RuleBase" id="RU003784"/>
    </source>
</evidence>
<feature type="site" description="Interaction with substrate tRNA" evidence="10">
    <location>
        <position position="100"/>
    </location>
</feature>
<dbReference type="PANTHER" id="PTHR11088">
    <property type="entry name" value="TRNA DIMETHYLALLYLTRANSFERASE"/>
    <property type="match status" value="1"/>
</dbReference>
<dbReference type="AlphaFoldDB" id="A0A840CJD2"/>
<dbReference type="Proteomes" id="UP000555103">
    <property type="component" value="Unassembled WGS sequence"/>
</dbReference>
<dbReference type="Pfam" id="PF01715">
    <property type="entry name" value="IPPT"/>
    <property type="match status" value="1"/>
</dbReference>
<comment type="cofactor">
    <cofactor evidence="1 10">
        <name>Mg(2+)</name>
        <dbReference type="ChEBI" id="CHEBI:18420"/>
    </cofactor>
</comment>
<organism evidence="14 15">
    <name type="scientific">Dysgonomonas hofstadii</name>
    <dbReference type="NCBI Taxonomy" id="637886"/>
    <lineage>
        <taxon>Bacteria</taxon>
        <taxon>Pseudomonadati</taxon>
        <taxon>Bacteroidota</taxon>
        <taxon>Bacteroidia</taxon>
        <taxon>Bacteroidales</taxon>
        <taxon>Dysgonomonadaceae</taxon>
        <taxon>Dysgonomonas</taxon>
    </lineage>
</organism>
<dbReference type="EMBL" id="JACIEP010000006">
    <property type="protein sequence ID" value="MBB4036157.1"/>
    <property type="molecule type" value="Genomic_DNA"/>
</dbReference>
<dbReference type="GO" id="GO:0052381">
    <property type="term" value="F:tRNA dimethylallyltransferase activity"/>
    <property type="evidence" value="ECO:0007669"/>
    <property type="project" value="UniProtKB-UniRule"/>
</dbReference>
<comment type="similarity">
    <text evidence="3 10 13">Belongs to the IPP transferase family.</text>
</comment>
<evidence type="ECO:0000256" key="9">
    <source>
        <dbReference type="ARBA" id="ARBA00049563"/>
    </source>
</evidence>
<evidence type="ECO:0000256" key="2">
    <source>
        <dbReference type="ARBA" id="ARBA00003213"/>
    </source>
</evidence>
<keyword evidence="8 10" id="KW-0460">Magnesium</keyword>
<dbReference type="Gene3D" id="1.10.20.140">
    <property type="match status" value="1"/>
</dbReference>